<gene>
    <name evidence="1" type="ORF">FLB_06300</name>
</gene>
<dbReference type="PATRIC" id="fig|29536.5.peg.653"/>
<reference evidence="1 2" key="1">
    <citation type="submission" date="2016-06" db="EMBL/GenBank/DDBJ databases">
        <title>Draft genome sequence of Flavobacterium succinicans strain DD5b.</title>
        <authorList>
            <person name="Poehlein A."/>
            <person name="Daniel R."/>
            <person name="Simeonova D.D."/>
        </authorList>
    </citation>
    <scope>NUCLEOTIDE SEQUENCE [LARGE SCALE GENOMIC DNA]</scope>
    <source>
        <strain evidence="1 2">DD5b</strain>
    </source>
</reference>
<sequence>MKNSLLLLFFLCFTPFFYAQKKIINIAPEELIIEEVTNGKIENNIFICNLFDWKIAIPEGFKITESSKIDELEKKGYTFIKNNVQEATSIHSKPPLLIGFERNKYNYFSSSYESLKGDKKVTLEEHKNFSVQLLTNTYTKIKELKSEIKASNLNLGPHQFYKITIRLYNSKNDRLVLTQEIYNTFINNHLFSASINYTNEITGMLLYYNLKKSFETN</sequence>
<dbReference type="EMBL" id="JMTM01000017">
    <property type="protein sequence ID" value="OAZ04782.1"/>
    <property type="molecule type" value="Genomic_DNA"/>
</dbReference>
<evidence type="ECO:0000313" key="2">
    <source>
        <dbReference type="Proteomes" id="UP000093807"/>
    </source>
</evidence>
<name>A0A199XTM8_9FLAO</name>
<proteinExistence type="predicted"/>
<dbReference type="RefSeq" id="WP_064714498.1">
    <property type="nucleotide sequence ID" value="NZ_JMTM01000017.1"/>
</dbReference>
<dbReference type="Proteomes" id="UP000093807">
    <property type="component" value="Unassembled WGS sequence"/>
</dbReference>
<organism evidence="1 2">
    <name type="scientific">Flavobacterium succinicans</name>
    <dbReference type="NCBI Taxonomy" id="29536"/>
    <lineage>
        <taxon>Bacteria</taxon>
        <taxon>Pseudomonadati</taxon>
        <taxon>Bacteroidota</taxon>
        <taxon>Flavobacteriia</taxon>
        <taxon>Flavobacteriales</taxon>
        <taxon>Flavobacteriaceae</taxon>
        <taxon>Flavobacterium</taxon>
    </lineage>
</organism>
<evidence type="ECO:0000313" key="1">
    <source>
        <dbReference type="EMBL" id="OAZ04782.1"/>
    </source>
</evidence>
<keyword evidence="2" id="KW-1185">Reference proteome</keyword>
<accession>A0A199XTM8</accession>
<comment type="caution">
    <text evidence="1">The sequence shown here is derived from an EMBL/GenBank/DDBJ whole genome shotgun (WGS) entry which is preliminary data.</text>
</comment>
<protein>
    <submittedName>
        <fullName evidence="1">Uncharacterized protein</fullName>
    </submittedName>
</protein>
<dbReference type="OrthoDB" id="1367114at2"/>
<dbReference type="AlphaFoldDB" id="A0A199XTM8"/>